<dbReference type="EC" id="3.2.2.9" evidence="2"/>
<evidence type="ECO:0000313" key="7">
    <source>
        <dbReference type="EMBL" id="SEN31947.1"/>
    </source>
</evidence>
<evidence type="ECO:0000256" key="2">
    <source>
        <dbReference type="ARBA" id="ARBA00011974"/>
    </source>
</evidence>
<dbReference type="GO" id="GO:0009164">
    <property type="term" value="P:nucleoside catabolic process"/>
    <property type="evidence" value="ECO:0007669"/>
    <property type="project" value="InterPro"/>
</dbReference>
<dbReference type="Gene3D" id="3.40.50.1580">
    <property type="entry name" value="Nucleoside phosphorylase domain"/>
    <property type="match status" value="1"/>
</dbReference>
<evidence type="ECO:0000313" key="8">
    <source>
        <dbReference type="Proteomes" id="UP000199512"/>
    </source>
</evidence>
<dbReference type="GO" id="GO:0008930">
    <property type="term" value="F:methylthioadenosine nucleosidase activity"/>
    <property type="evidence" value="ECO:0007669"/>
    <property type="project" value="InterPro"/>
</dbReference>
<keyword evidence="3" id="KW-0028">Amino-acid biosynthesis</keyword>
<dbReference type="GO" id="GO:0005829">
    <property type="term" value="C:cytosol"/>
    <property type="evidence" value="ECO:0007669"/>
    <property type="project" value="TreeGrafter"/>
</dbReference>
<comment type="pathway">
    <text evidence="1">Amino-acid biosynthesis; L-methionine biosynthesis via salvage pathway; S-methyl-5-thio-alpha-D-ribose 1-phosphate from S-methyl-5'-thioadenosine (hydrolase route): step 1/2.</text>
</comment>
<dbReference type="AlphaFoldDB" id="A0A1H8FL98"/>
<dbReference type="CDD" id="cd09008">
    <property type="entry name" value="MTAN"/>
    <property type="match status" value="1"/>
</dbReference>
<dbReference type="NCBIfam" id="NF004079">
    <property type="entry name" value="PRK05584.1"/>
    <property type="match status" value="1"/>
</dbReference>
<accession>A0A1H8FL98</accession>
<dbReference type="InterPro" id="IPR035994">
    <property type="entry name" value="Nucleoside_phosphorylase_sf"/>
</dbReference>
<proteinExistence type="predicted"/>
<sequence>MNSIQIVYDNMKKIGVIGAMEEEVKELTSMLEGREMKTVAGLSFYEGKIEGKDVVVVECGIAKVNAAMCTQILISEFKIDAVINTGVAGALYEKLDINDIVISTDAVEYDVDASPLGDPKGTIPRMKTSVFTADSRLIDAAYGAFEEEKLKFNAYKGRVVTGDQFVADNETKNALRNDFDGYCCEMEGGAIAHVAYLNNTPFVIIRAISDKADNSAEMTYDEFVKIAAVNSKEMVVNMLKRI</sequence>
<keyword evidence="8" id="KW-1185">Reference proteome</keyword>
<protein>
    <recommendedName>
        <fullName evidence="2">adenosylhomocysteine nucleosidase</fullName>
        <ecNumber evidence="2">3.2.2.9</ecNumber>
    </recommendedName>
</protein>
<evidence type="ECO:0000259" key="6">
    <source>
        <dbReference type="Pfam" id="PF01048"/>
    </source>
</evidence>
<dbReference type="SUPFAM" id="SSF53167">
    <property type="entry name" value="Purine and uridine phosphorylases"/>
    <property type="match status" value="1"/>
</dbReference>
<evidence type="ECO:0000256" key="1">
    <source>
        <dbReference type="ARBA" id="ARBA00004945"/>
    </source>
</evidence>
<dbReference type="EMBL" id="FODF01000002">
    <property type="protein sequence ID" value="SEN31947.1"/>
    <property type="molecule type" value="Genomic_DNA"/>
</dbReference>
<dbReference type="PANTHER" id="PTHR46832">
    <property type="entry name" value="5'-METHYLTHIOADENOSINE/S-ADENOSYLHOMOCYSTEINE NUCLEOSIDASE"/>
    <property type="match status" value="1"/>
</dbReference>
<name>A0A1H8FL98_9FIRM</name>
<evidence type="ECO:0000256" key="3">
    <source>
        <dbReference type="ARBA" id="ARBA00022605"/>
    </source>
</evidence>
<evidence type="ECO:0000256" key="5">
    <source>
        <dbReference type="ARBA" id="ARBA00023167"/>
    </source>
</evidence>
<reference evidence="7 8" key="1">
    <citation type="submission" date="2016-10" db="EMBL/GenBank/DDBJ databases">
        <authorList>
            <person name="de Groot N.N."/>
        </authorList>
    </citation>
    <scope>NUCLEOTIDE SEQUENCE [LARGE SCALE GENOMIC DNA]</scope>
    <source>
        <strain evidence="7 8">Calf135</strain>
    </source>
</reference>
<dbReference type="STRING" id="215200.SAMN05216454_102145"/>
<dbReference type="GO" id="GO:0019284">
    <property type="term" value="P:L-methionine salvage from S-adenosylmethionine"/>
    <property type="evidence" value="ECO:0007669"/>
    <property type="project" value="TreeGrafter"/>
</dbReference>
<dbReference type="UniPathway" id="UPA00904">
    <property type="reaction ID" value="UER00871"/>
</dbReference>
<dbReference type="Proteomes" id="UP000199512">
    <property type="component" value="Unassembled WGS sequence"/>
</dbReference>
<organism evidence="7 8">
    <name type="scientific">Peptostreptococcus russellii</name>
    <dbReference type="NCBI Taxonomy" id="215200"/>
    <lineage>
        <taxon>Bacteria</taxon>
        <taxon>Bacillati</taxon>
        <taxon>Bacillota</taxon>
        <taxon>Clostridia</taxon>
        <taxon>Peptostreptococcales</taxon>
        <taxon>Peptostreptococcaceae</taxon>
        <taxon>Peptostreptococcus</taxon>
    </lineage>
</organism>
<dbReference type="InterPro" id="IPR010049">
    <property type="entry name" value="MTA_SAH_Nsdase"/>
</dbReference>
<keyword evidence="5" id="KW-0486">Methionine biosynthesis</keyword>
<dbReference type="PANTHER" id="PTHR46832:SF1">
    <property type="entry name" value="5'-METHYLTHIOADENOSINE_S-ADENOSYLHOMOCYSTEINE NUCLEOSIDASE"/>
    <property type="match status" value="1"/>
</dbReference>
<keyword evidence="4" id="KW-0378">Hydrolase</keyword>
<evidence type="ECO:0000256" key="4">
    <source>
        <dbReference type="ARBA" id="ARBA00022801"/>
    </source>
</evidence>
<dbReference type="Pfam" id="PF01048">
    <property type="entry name" value="PNP_UDP_1"/>
    <property type="match status" value="1"/>
</dbReference>
<feature type="domain" description="Nucleoside phosphorylase" evidence="6">
    <location>
        <begin position="13"/>
        <end position="239"/>
    </location>
</feature>
<dbReference type="GO" id="GO:0019509">
    <property type="term" value="P:L-methionine salvage from methylthioadenosine"/>
    <property type="evidence" value="ECO:0007669"/>
    <property type="project" value="UniProtKB-UniPathway"/>
</dbReference>
<dbReference type="InterPro" id="IPR000845">
    <property type="entry name" value="Nucleoside_phosphorylase_d"/>
</dbReference>
<dbReference type="NCBIfam" id="TIGR01704">
    <property type="entry name" value="MTA_SAH-Nsdase"/>
    <property type="match status" value="1"/>
</dbReference>
<gene>
    <name evidence="7" type="ORF">SAMN05216454_102145</name>
</gene>
<dbReference type="GO" id="GO:0008782">
    <property type="term" value="F:adenosylhomocysteine nucleosidase activity"/>
    <property type="evidence" value="ECO:0007669"/>
    <property type="project" value="UniProtKB-EC"/>
</dbReference>